<evidence type="ECO:0000313" key="2">
    <source>
        <dbReference type="Proteomes" id="UP000024816"/>
    </source>
</evidence>
<gene>
    <name evidence="1" type="ORF">HJA_15085</name>
</gene>
<keyword evidence="2" id="KW-1185">Reference proteome</keyword>
<reference evidence="1 2" key="1">
    <citation type="journal article" date="2014" name="Antonie Van Leeuwenhoek">
        <title>Hyphomonas beringensis sp. nov. and Hyphomonas chukchiensis sp. nov., isolated from surface seawater of the Bering Sea and Chukchi Sea.</title>
        <authorList>
            <person name="Li C."/>
            <person name="Lai Q."/>
            <person name="Li G."/>
            <person name="Dong C."/>
            <person name="Wang J."/>
            <person name="Liao Y."/>
            <person name="Shao Z."/>
        </authorList>
    </citation>
    <scope>NUCLEOTIDE SEQUENCE [LARGE SCALE GENOMIC DNA]</scope>
    <source>
        <strain evidence="1 2">VP2</strain>
    </source>
</reference>
<organism evidence="1 2">
    <name type="scientific">Hyphomonas jannaschiana VP2</name>
    <dbReference type="NCBI Taxonomy" id="1280952"/>
    <lineage>
        <taxon>Bacteria</taxon>
        <taxon>Pseudomonadati</taxon>
        <taxon>Pseudomonadota</taxon>
        <taxon>Alphaproteobacteria</taxon>
        <taxon>Hyphomonadales</taxon>
        <taxon>Hyphomonadaceae</taxon>
        <taxon>Hyphomonas</taxon>
    </lineage>
</organism>
<dbReference type="eggNOG" id="COG0537">
    <property type="taxonomic scope" value="Bacteria"/>
</dbReference>
<proteinExistence type="predicted"/>
<protein>
    <submittedName>
        <fullName evidence="1">HIT family protein</fullName>
    </submittedName>
</protein>
<evidence type="ECO:0000313" key="1">
    <source>
        <dbReference type="EMBL" id="KCZ86686.1"/>
    </source>
</evidence>
<sequence>MKPEPDVTRDEISRLIEASGLMRRLARFDPHWVGSTYLGLHDDFSDIDICCSFAPSLEATRTDVEAACGVFGDYDLTDEIYGGQPSRIVRFRMGGIPVEVWGRAHPVHEHEFYRFTQVEQRLLALHGPDLREDVVRRRRGGADTETAFVRALGFDAPPHVFLLDQFDKDDSALRDLREAGPSA</sequence>
<dbReference type="Proteomes" id="UP000024816">
    <property type="component" value="Unassembled WGS sequence"/>
</dbReference>
<dbReference type="Pfam" id="PF14091">
    <property type="entry name" value="DUF4269"/>
    <property type="match status" value="1"/>
</dbReference>
<dbReference type="InterPro" id="IPR025365">
    <property type="entry name" value="DUF4269"/>
</dbReference>
<dbReference type="PATRIC" id="fig|1280952.3.peg.3019"/>
<comment type="caution">
    <text evidence="1">The sequence shown here is derived from an EMBL/GenBank/DDBJ whole genome shotgun (WGS) entry which is preliminary data.</text>
</comment>
<dbReference type="AlphaFoldDB" id="A0A059F7Y0"/>
<dbReference type="EMBL" id="ARYJ01000012">
    <property type="protein sequence ID" value="KCZ86686.1"/>
    <property type="molecule type" value="Genomic_DNA"/>
</dbReference>
<dbReference type="STRING" id="1280952.HJA_15085"/>
<accession>A0A059F7Y0</accession>
<name>A0A059F7Y0_9PROT</name>